<feature type="compositionally biased region" description="Basic and acidic residues" evidence="1">
    <location>
        <begin position="87"/>
        <end position="96"/>
    </location>
</feature>
<dbReference type="Proteomes" id="UP001549031">
    <property type="component" value="Unassembled WGS sequence"/>
</dbReference>
<gene>
    <name evidence="2" type="ORF">ABID21_000809</name>
</gene>
<organism evidence="2 3">
    <name type="scientific">Pseudorhizobium tarimense</name>
    <dbReference type="NCBI Taxonomy" id="1079109"/>
    <lineage>
        <taxon>Bacteria</taxon>
        <taxon>Pseudomonadati</taxon>
        <taxon>Pseudomonadota</taxon>
        <taxon>Alphaproteobacteria</taxon>
        <taxon>Hyphomicrobiales</taxon>
        <taxon>Rhizobiaceae</taxon>
        <taxon>Rhizobium/Agrobacterium group</taxon>
        <taxon>Pseudorhizobium</taxon>
    </lineage>
</organism>
<accession>A0ABV2H2E5</accession>
<proteinExistence type="predicted"/>
<evidence type="ECO:0000313" key="2">
    <source>
        <dbReference type="EMBL" id="MET3584714.1"/>
    </source>
</evidence>
<sequence>MKVTGMDVIVEGRGTGGHTVEYVLEGGIVVSVSTPKGTPEINRTNAVARAKALLRQIVEEDILPEDMPDGVNQDGEASVMAQSPNSPRDRAGLQRD</sequence>
<dbReference type="RefSeq" id="WP_247242421.1">
    <property type="nucleotide sequence ID" value="NZ_JALJRA010000002.1"/>
</dbReference>
<evidence type="ECO:0000313" key="3">
    <source>
        <dbReference type="Proteomes" id="UP001549031"/>
    </source>
</evidence>
<comment type="caution">
    <text evidence="2">The sequence shown here is derived from an EMBL/GenBank/DDBJ whole genome shotgun (WGS) entry which is preliminary data.</text>
</comment>
<name>A0ABV2H2E5_9HYPH</name>
<reference evidence="2 3" key="1">
    <citation type="submission" date="2024-06" db="EMBL/GenBank/DDBJ databases">
        <title>Genomic Encyclopedia of Type Strains, Phase IV (KMG-IV): sequencing the most valuable type-strain genomes for metagenomic binning, comparative biology and taxonomic classification.</title>
        <authorList>
            <person name="Goeker M."/>
        </authorList>
    </citation>
    <scope>NUCLEOTIDE SEQUENCE [LARGE SCALE GENOMIC DNA]</scope>
    <source>
        <strain evidence="2 3">DSM 105042</strain>
    </source>
</reference>
<evidence type="ECO:0000256" key="1">
    <source>
        <dbReference type="SAM" id="MobiDB-lite"/>
    </source>
</evidence>
<protein>
    <submittedName>
        <fullName evidence="2">Uncharacterized protein</fullName>
    </submittedName>
</protein>
<feature type="region of interest" description="Disordered" evidence="1">
    <location>
        <begin position="64"/>
        <end position="96"/>
    </location>
</feature>
<keyword evidence="3" id="KW-1185">Reference proteome</keyword>
<dbReference type="EMBL" id="JBEPLJ010000002">
    <property type="protein sequence ID" value="MET3584714.1"/>
    <property type="molecule type" value="Genomic_DNA"/>
</dbReference>